<keyword evidence="4" id="KW-1185">Reference proteome</keyword>
<keyword evidence="3" id="KW-0449">Lipoprotein</keyword>
<dbReference type="PROSITE" id="PS51257">
    <property type="entry name" value="PROKAR_LIPOPROTEIN"/>
    <property type="match status" value="1"/>
</dbReference>
<keyword evidence="2" id="KW-1133">Transmembrane helix</keyword>
<proteinExistence type="predicted"/>
<keyword evidence="2" id="KW-0472">Membrane</keyword>
<accession>A0A4D6DYA0</accession>
<name>A0A4D6DYA0_9CAUD</name>
<feature type="transmembrane region" description="Helical" evidence="2">
    <location>
        <begin position="102"/>
        <end position="122"/>
    </location>
</feature>
<sequence>MKRITAIALAVLLSGCSAISPVDILTGSKPDISAQAGAENVKQAVGITAKKDSSSKQENTFKESKVEKVDTSSKKTVKASTIQANTINAEKIQVVQGDNGRWYDPIIVCFATFAVMLAIYFWTKKKEA</sequence>
<evidence type="ECO:0000313" key="3">
    <source>
        <dbReference type="EMBL" id="QBZ71337.1"/>
    </source>
</evidence>
<dbReference type="Proteomes" id="UP000297193">
    <property type="component" value="Segment"/>
</dbReference>
<feature type="compositionally biased region" description="Basic and acidic residues" evidence="1">
    <location>
        <begin position="52"/>
        <end position="73"/>
    </location>
</feature>
<evidence type="ECO:0000313" key="4">
    <source>
        <dbReference type="Proteomes" id="UP000297193"/>
    </source>
</evidence>
<protein>
    <submittedName>
        <fullName evidence="3">Lipoprotein</fullName>
    </submittedName>
</protein>
<keyword evidence="2" id="KW-0812">Transmembrane</keyword>
<reference evidence="4" key="1">
    <citation type="submission" date="2019-02" db="EMBL/GenBank/DDBJ databases">
        <authorList>
            <person name="Olsen N.S."/>
            <person name="Kot W."/>
            <person name="Hansen L.H."/>
        </authorList>
    </citation>
    <scope>NUCLEOTIDE SEQUENCE [LARGE SCALE GENOMIC DNA]</scope>
</reference>
<organism evidence="3 4">
    <name type="scientific">Escherichia phage Jahat_MG145</name>
    <dbReference type="NCBI Taxonomy" id="2562601"/>
    <lineage>
        <taxon>Viruses</taxon>
        <taxon>Duplodnaviria</taxon>
        <taxon>Heunggongvirae</taxon>
        <taxon>Uroviricota</taxon>
        <taxon>Caudoviricetes</taxon>
        <taxon>Drexlerviridae</taxon>
        <taxon>Tempevirinae</taxon>
        <taxon>Jahatvirus</taxon>
        <taxon>Jahatvirus MG145</taxon>
    </lineage>
</organism>
<feature type="region of interest" description="Disordered" evidence="1">
    <location>
        <begin position="52"/>
        <end position="74"/>
    </location>
</feature>
<evidence type="ECO:0000256" key="2">
    <source>
        <dbReference type="SAM" id="Phobius"/>
    </source>
</evidence>
<evidence type="ECO:0000256" key="1">
    <source>
        <dbReference type="SAM" id="MobiDB-lite"/>
    </source>
</evidence>
<dbReference type="EMBL" id="MK552105">
    <property type="protein sequence ID" value="QBZ71337.1"/>
    <property type="molecule type" value="Genomic_DNA"/>
</dbReference>